<sequence>MRSDALAPHVGVLSSQMAAVPPLLSASSHHDSLSSTRHLRRIHTPPERVESGGSPECDAHETQTTGHGEVSSAFDLAPAGVALNSCLPIQIA</sequence>
<comment type="caution">
    <text evidence="2">The sequence shown here is derived from an EMBL/GenBank/DDBJ whole genome shotgun (WGS) entry which is preliminary data.</text>
</comment>
<organism evidence="2 3">
    <name type="scientific">Aldrovandia affinis</name>
    <dbReference type="NCBI Taxonomy" id="143900"/>
    <lineage>
        <taxon>Eukaryota</taxon>
        <taxon>Metazoa</taxon>
        <taxon>Chordata</taxon>
        <taxon>Craniata</taxon>
        <taxon>Vertebrata</taxon>
        <taxon>Euteleostomi</taxon>
        <taxon>Actinopterygii</taxon>
        <taxon>Neopterygii</taxon>
        <taxon>Teleostei</taxon>
        <taxon>Notacanthiformes</taxon>
        <taxon>Halosauridae</taxon>
        <taxon>Aldrovandia</taxon>
    </lineage>
</organism>
<evidence type="ECO:0000313" key="3">
    <source>
        <dbReference type="Proteomes" id="UP001221898"/>
    </source>
</evidence>
<evidence type="ECO:0000256" key="1">
    <source>
        <dbReference type="SAM" id="MobiDB-lite"/>
    </source>
</evidence>
<dbReference type="Proteomes" id="UP001221898">
    <property type="component" value="Unassembled WGS sequence"/>
</dbReference>
<accession>A0AAD7X0F9</accession>
<reference evidence="2" key="1">
    <citation type="journal article" date="2023" name="Science">
        <title>Genome structures resolve the early diversification of teleost fishes.</title>
        <authorList>
            <person name="Parey E."/>
            <person name="Louis A."/>
            <person name="Montfort J."/>
            <person name="Bouchez O."/>
            <person name="Roques C."/>
            <person name="Iampietro C."/>
            <person name="Lluch J."/>
            <person name="Castinel A."/>
            <person name="Donnadieu C."/>
            <person name="Desvignes T."/>
            <person name="Floi Bucao C."/>
            <person name="Jouanno E."/>
            <person name="Wen M."/>
            <person name="Mejri S."/>
            <person name="Dirks R."/>
            <person name="Jansen H."/>
            <person name="Henkel C."/>
            <person name="Chen W.J."/>
            <person name="Zahm M."/>
            <person name="Cabau C."/>
            <person name="Klopp C."/>
            <person name="Thompson A.W."/>
            <person name="Robinson-Rechavi M."/>
            <person name="Braasch I."/>
            <person name="Lecointre G."/>
            <person name="Bobe J."/>
            <person name="Postlethwait J.H."/>
            <person name="Berthelot C."/>
            <person name="Roest Crollius H."/>
            <person name="Guiguen Y."/>
        </authorList>
    </citation>
    <scope>NUCLEOTIDE SEQUENCE</scope>
    <source>
        <strain evidence="2">NC1722</strain>
    </source>
</reference>
<dbReference type="AlphaFoldDB" id="A0AAD7X0F9"/>
<proteinExistence type="predicted"/>
<dbReference type="EMBL" id="JAINUG010000008">
    <property type="protein sequence ID" value="KAJ8415947.1"/>
    <property type="molecule type" value="Genomic_DNA"/>
</dbReference>
<evidence type="ECO:0000313" key="2">
    <source>
        <dbReference type="EMBL" id="KAJ8415947.1"/>
    </source>
</evidence>
<protein>
    <submittedName>
        <fullName evidence="2">Uncharacterized protein</fullName>
    </submittedName>
</protein>
<name>A0AAD7X0F9_9TELE</name>
<gene>
    <name evidence="2" type="ORF">AAFF_G00405040</name>
</gene>
<feature type="region of interest" description="Disordered" evidence="1">
    <location>
        <begin position="25"/>
        <end position="68"/>
    </location>
</feature>
<keyword evidence="3" id="KW-1185">Reference proteome</keyword>